<feature type="domain" description="HTH myb-type" evidence="6">
    <location>
        <begin position="292"/>
        <end position="346"/>
    </location>
</feature>
<dbReference type="SMART" id="SM00717">
    <property type="entry name" value="SANT"/>
    <property type="match status" value="2"/>
</dbReference>
<evidence type="ECO:0000313" key="7">
    <source>
        <dbReference type="EMBL" id="CAD8737929.1"/>
    </source>
</evidence>
<feature type="compositionally biased region" description="Polar residues" evidence="3">
    <location>
        <begin position="390"/>
        <end position="400"/>
    </location>
</feature>
<feature type="region of interest" description="Disordered" evidence="3">
    <location>
        <begin position="507"/>
        <end position="541"/>
    </location>
</feature>
<dbReference type="InterPro" id="IPR017930">
    <property type="entry name" value="Myb_dom"/>
</dbReference>
<dbReference type="Pfam" id="PF00651">
    <property type="entry name" value="BTB"/>
    <property type="match status" value="1"/>
</dbReference>
<dbReference type="PROSITE" id="PS50090">
    <property type="entry name" value="MYB_LIKE"/>
    <property type="match status" value="2"/>
</dbReference>
<dbReference type="FunFam" id="1.10.10.60:FF:000010">
    <property type="entry name" value="Transcriptional activator Myb isoform A"/>
    <property type="match status" value="1"/>
</dbReference>
<feature type="compositionally biased region" description="Basic and acidic residues" evidence="3">
    <location>
        <begin position="359"/>
        <end position="372"/>
    </location>
</feature>
<dbReference type="Gene3D" id="3.30.710.10">
    <property type="entry name" value="Potassium Channel Kv1.1, Chain A"/>
    <property type="match status" value="1"/>
</dbReference>
<feature type="compositionally biased region" description="Acidic residues" evidence="3">
    <location>
        <begin position="447"/>
        <end position="467"/>
    </location>
</feature>
<proteinExistence type="predicted"/>
<sequence length="636" mass="67401">MTAIIVSAPSSGTATSTNMHAMTPLSTGKRTRACIPQDGADSPSVDEGAKMEIPCPSMGDTMLAGFRDLLANKQLCDALVVIGGMEFDAHKCVLASASSHFRKVFNDSGKAAAGKSGRGDRDVKTRVILDFEGSTADSFASLLQGIYGGGLSVSEARIPALMRLASQLGVQPVLDACANTLIAAVNSDTQDEMVQLGEELKCPDLVAAAKAVNSRQGSMERSVSPSSTSDGGDSKVSQSGSKVTKCPWNKEEDEIVIELVKKHGLKSWSALAVHLPGRTGKQIRERWHNQLDPNVKKDRWSSEEDLLLIEAHSTLQNRWAEIAKLLPGRTDNAIKNHWNSTLRRQVALGQVEQLKKEVAARAANKDKEAGKDQDDDADTVKSAKKRRTSDQTPKSASSRGGFSPATPASAGTKAARALDKLDLKHTPTSRGGASSSHGRRSHGLALDIDEERDGESEEEEHEEEEDQLSSHSTNALDCDLDECHSLLSPTSPHAGGRRRHAGVMQFGSKNSSFSRRKPKLSVRTTGVDEPHASGDTLWTPGANPVDLAGDMFGVTGTTPNTFGGMASLPTMGAGTSPRSCMGVGEFMNVPVSKEQGEMFALGSEAHGGMSAAEVASMLCTTPPLPTAGQLQGQVSL</sequence>
<feature type="compositionally biased region" description="Polar residues" evidence="3">
    <location>
        <begin position="213"/>
        <end position="242"/>
    </location>
</feature>
<dbReference type="PROSITE" id="PS51294">
    <property type="entry name" value="HTH_MYB"/>
    <property type="match status" value="2"/>
</dbReference>
<dbReference type="GO" id="GO:0005634">
    <property type="term" value="C:nucleus"/>
    <property type="evidence" value="ECO:0007669"/>
    <property type="project" value="TreeGrafter"/>
</dbReference>
<organism evidence="7">
    <name type="scientific">Hemiselmis andersenii</name>
    <name type="common">Cryptophyte alga</name>
    <dbReference type="NCBI Taxonomy" id="464988"/>
    <lineage>
        <taxon>Eukaryota</taxon>
        <taxon>Cryptophyceae</taxon>
        <taxon>Cryptomonadales</taxon>
        <taxon>Hemiselmidaceae</taxon>
        <taxon>Hemiselmis</taxon>
    </lineage>
</organism>
<dbReference type="EMBL" id="HBFK01007401">
    <property type="protein sequence ID" value="CAD8737929.1"/>
    <property type="molecule type" value="Transcribed_RNA"/>
</dbReference>
<feature type="region of interest" description="Disordered" evidence="3">
    <location>
        <begin position="213"/>
        <end position="245"/>
    </location>
</feature>
<dbReference type="InterPro" id="IPR009057">
    <property type="entry name" value="Homeodomain-like_sf"/>
</dbReference>
<gene>
    <name evidence="7" type="ORF">HAND1043_LOCUS4421</name>
</gene>
<dbReference type="Gene3D" id="1.10.10.60">
    <property type="entry name" value="Homeodomain-like"/>
    <property type="match status" value="2"/>
</dbReference>
<dbReference type="InterPro" id="IPR001005">
    <property type="entry name" value="SANT/Myb"/>
</dbReference>
<dbReference type="PANTHER" id="PTHR45614:SF25">
    <property type="entry name" value="MYB PROTEIN"/>
    <property type="match status" value="1"/>
</dbReference>
<feature type="compositionally biased region" description="Basic and acidic residues" evidence="3">
    <location>
        <begin position="416"/>
        <end position="425"/>
    </location>
</feature>
<dbReference type="CDD" id="cd00167">
    <property type="entry name" value="SANT"/>
    <property type="match status" value="2"/>
</dbReference>
<keyword evidence="2" id="KW-0238">DNA-binding</keyword>
<evidence type="ECO:0000259" key="4">
    <source>
        <dbReference type="PROSITE" id="PS50090"/>
    </source>
</evidence>
<dbReference type="InterPro" id="IPR000210">
    <property type="entry name" value="BTB/POZ_dom"/>
</dbReference>
<accession>A0A7S0TMJ2</accession>
<dbReference type="SUPFAM" id="SSF54695">
    <property type="entry name" value="POZ domain"/>
    <property type="match status" value="1"/>
</dbReference>
<feature type="region of interest" description="Disordered" evidence="3">
    <location>
        <begin position="27"/>
        <end position="49"/>
    </location>
</feature>
<dbReference type="SMART" id="SM00225">
    <property type="entry name" value="BTB"/>
    <property type="match status" value="1"/>
</dbReference>
<feature type="domain" description="Myb-like" evidence="4">
    <location>
        <begin position="292"/>
        <end position="342"/>
    </location>
</feature>
<dbReference type="InterPro" id="IPR050560">
    <property type="entry name" value="MYB_TF"/>
</dbReference>
<evidence type="ECO:0000259" key="5">
    <source>
        <dbReference type="PROSITE" id="PS50097"/>
    </source>
</evidence>
<feature type="domain" description="HTH myb-type" evidence="6">
    <location>
        <begin position="240"/>
        <end position="291"/>
    </location>
</feature>
<dbReference type="PROSITE" id="PS50097">
    <property type="entry name" value="BTB"/>
    <property type="match status" value="1"/>
</dbReference>
<dbReference type="GO" id="GO:0000981">
    <property type="term" value="F:DNA-binding transcription factor activity, RNA polymerase II-specific"/>
    <property type="evidence" value="ECO:0007669"/>
    <property type="project" value="TreeGrafter"/>
</dbReference>
<dbReference type="Pfam" id="PF00249">
    <property type="entry name" value="Myb_DNA-binding"/>
    <property type="match status" value="2"/>
</dbReference>
<reference evidence="7" key="1">
    <citation type="submission" date="2021-01" db="EMBL/GenBank/DDBJ databases">
        <authorList>
            <person name="Corre E."/>
            <person name="Pelletier E."/>
            <person name="Niang G."/>
            <person name="Scheremetjew M."/>
            <person name="Finn R."/>
            <person name="Kale V."/>
            <person name="Holt S."/>
            <person name="Cochrane G."/>
            <person name="Meng A."/>
            <person name="Brown T."/>
            <person name="Cohen L."/>
        </authorList>
    </citation>
    <scope>NUCLEOTIDE SEQUENCE</scope>
    <source>
        <strain evidence="7">CCMP441</strain>
    </source>
</reference>
<dbReference type="SUPFAM" id="SSF46689">
    <property type="entry name" value="Homeodomain-like"/>
    <property type="match status" value="1"/>
</dbReference>
<keyword evidence="1" id="KW-0677">Repeat</keyword>
<name>A0A7S0TMJ2_HEMAN</name>
<evidence type="ECO:0000256" key="3">
    <source>
        <dbReference type="SAM" id="MobiDB-lite"/>
    </source>
</evidence>
<evidence type="ECO:0000256" key="1">
    <source>
        <dbReference type="ARBA" id="ARBA00022737"/>
    </source>
</evidence>
<feature type="region of interest" description="Disordered" evidence="3">
    <location>
        <begin position="359"/>
        <end position="472"/>
    </location>
</feature>
<evidence type="ECO:0000256" key="2">
    <source>
        <dbReference type="ARBA" id="ARBA00023125"/>
    </source>
</evidence>
<feature type="domain" description="BTB" evidence="5">
    <location>
        <begin position="76"/>
        <end position="155"/>
    </location>
</feature>
<evidence type="ECO:0000259" key="6">
    <source>
        <dbReference type="PROSITE" id="PS51294"/>
    </source>
</evidence>
<protein>
    <submittedName>
        <fullName evidence="7">Uncharacterized protein</fullName>
    </submittedName>
</protein>
<dbReference type="AlphaFoldDB" id="A0A7S0TMJ2"/>
<dbReference type="InterPro" id="IPR011333">
    <property type="entry name" value="SKP1/BTB/POZ_sf"/>
</dbReference>
<dbReference type="PANTHER" id="PTHR45614">
    <property type="entry name" value="MYB PROTEIN-RELATED"/>
    <property type="match status" value="1"/>
</dbReference>
<dbReference type="CDD" id="cd18186">
    <property type="entry name" value="BTB_POZ_ZBTB_KLHL-like"/>
    <property type="match status" value="1"/>
</dbReference>
<feature type="domain" description="Myb-like" evidence="4">
    <location>
        <begin position="240"/>
        <end position="291"/>
    </location>
</feature>
<dbReference type="GO" id="GO:0000978">
    <property type="term" value="F:RNA polymerase II cis-regulatory region sequence-specific DNA binding"/>
    <property type="evidence" value="ECO:0007669"/>
    <property type="project" value="TreeGrafter"/>
</dbReference>